<evidence type="ECO:0000313" key="17">
    <source>
        <dbReference type="EMBL" id="KAK3279957.1"/>
    </source>
</evidence>
<evidence type="ECO:0000259" key="14">
    <source>
        <dbReference type="Pfam" id="PF03493"/>
    </source>
</evidence>
<protein>
    <submittedName>
        <fullName evidence="17">Uncharacterized protein</fullName>
    </submittedName>
</protein>
<dbReference type="Proteomes" id="UP001190700">
    <property type="component" value="Unassembled WGS sequence"/>
</dbReference>
<accession>A0AAE0GL28</accession>
<dbReference type="InterPro" id="IPR047871">
    <property type="entry name" value="K_chnl_Slo-like"/>
</dbReference>
<evidence type="ECO:0000256" key="11">
    <source>
        <dbReference type="ARBA" id="ARBA00034430"/>
    </source>
</evidence>
<reference evidence="17 18" key="1">
    <citation type="journal article" date="2015" name="Genome Biol. Evol.">
        <title>Comparative Genomics of a Bacterivorous Green Alga Reveals Evolutionary Causalities and Consequences of Phago-Mixotrophic Mode of Nutrition.</title>
        <authorList>
            <person name="Burns J.A."/>
            <person name="Paasch A."/>
            <person name="Narechania A."/>
            <person name="Kim E."/>
        </authorList>
    </citation>
    <scope>NUCLEOTIDE SEQUENCE [LARGE SCALE GENOMIC DNA]</scope>
    <source>
        <strain evidence="17 18">PLY_AMNH</strain>
    </source>
</reference>
<feature type="transmembrane region" description="Helical" evidence="13">
    <location>
        <begin position="264"/>
        <end position="283"/>
    </location>
</feature>
<feature type="domain" description="Potassium channel" evidence="15">
    <location>
        <begin position="211"/>
        <end position="283"/>
    </location>
</feature>
<feature type="transmembrane region" description="Helical" evidence="13">
    <location>
        <begin position="166"/>
        <end position="185"/>
    </location>
</feature>
<feature type="domain" description="RCK N-terminal" evidence="16">
    <location>
        <begin position="752"/>
        <end position="860"/>
    </location>
</feature>
<keyword evidence="4 13" id="KW-0812">Transmembrane</keyword>
<feature type="transmembrane region" description="Helical" evidence="13">
    <location>
        <begin position="197"/>
        <end position="218"/>
    </location>
</feature>
<dbReference type="Pfam" id="PF22614">
    <property type="entry name" value="Slo-like_RCK"/>
    <property type="match status" value="2"/>
</dbReference>
<dbReference type="SUPFAM" id="SSF81324">
    <property type="entry name" value="Voltage-gated potassium channels"/>
    <property type="match status" value="1"/>
</dbReference>
<dbReference type="PANTHER" id="PTHR10027:SF10">
    <property type="entry name" value="SLOWPOKE 2, ISOFORM D"/>
    <property type="match status" value="1"/>
</dbReference>
<evidence type="ECO:0000256" key="6">
    <source>
        <dbReference type="ARBA" id="ARBA00022958"/>
    </source>
</evidence>
<dbReference type="PANTHER" id="PTHR10027">
    <property type="entry name" value="CALCIUM-ACTIVATED POTASSIUM CHANNEL ALPHA CHAIN"/>
    <property type="match status" value="1"/>
</dbReference>
<evidence type="ECO:0000256" key="9">
    <source>
        <dbReference type="ARBA" id="ARBA00023136"/>
    </source>
</evidence>
<evidence type="ECO:0000256" key="10">
    <source>
        <dbReference type="ARBA" id="ARBA00023303"/>
    </source>
</evidence>
<evidence type="ECO:0000256" key="5">
    <source>
        <dbReference type="ARBA" id="ARBA00022826"/>
    </source>
</evidence>
<keyword evidence="8" id="KW-0406">Ion transport</keyword>
<dbReference type="EMBL" id="LGRX02004597">
    <property type="protein sequence ID" value="KAK3279957.1"/>
    <property type="molecule type" value="Genomic_DNA"/>
</dbReference>
<feature type="domain" description="RCK N-terminal" evidence="16">
    <location>
        <begin position="312"/>
        <end position="441"/>
    </location>
</feature>
<dbReference type="InterPro" id="IPR013099">
    <property type="entry name" value="K_chnl_dom"/>
</dbReference>
<comment type="subcellular location">
    <subcellularLocation>
        <location evidence="1">Membrane</location>
        <topology evidence="1">Multi-pass membrane protein</topology>
    </subcellularLocation>
</comment>
<dbReference type="InterPro" id="IPR003148">
    <property type="entry name" value="RCK_N"/>
</dbReference>
<gene>
    <name evidence="17" type="ORF">CYMTET_12190</name>
</gene>
<organism evidence="17 18">
    <name type="scientific">Cymbomonas tetramitiformis</name>
    <dbReference type="NCBI Taxonomy" id="36881"/>
    <lineage>
        <taxon>Eukaryota</taxon>
        <taxon>Viridiplantae</taxon>
        <taxon>Chlorophyta</taxon>
        <taxon>Pyramimonadophyceae</taxon>
        <taxon>Pyramimonadales</taxon>
        <taxon>Pyramimonadaceae</taxon>
        <taxon>Cymbomonas</taxon>
    </lineage>
</organism>
<feature type="transmembrane region" description="Helical" evidence="13">
    <location>
        <begin position="134"/>
        <end position="154"/>
    </location>
</feature>
<dbReference type="Gene3D" id="3.40.50.720">
    <property type="entry name" value="NAD(P)-binding Rossmann-like Domain"/>
    <property type="match status" value="1"/>
</dbReference>
<evidence type="ECO:0000256" key="1">
    <source>
        <dbReference type="ARBA" id="ARBA00004141"/>
    </source>
</evidence>
<keyword evidence="6" id="KW-0630">Potassium</keyword>
<keyword evidence="7 13" id="KW-1133">Transmembrane helix</keyword>
<name>A0AAE0GL28_9CHLO</name>
<feature type="transmembrane region" description="Helical" evidence="13">
    <location>
        <begin position="239"/>
        <end position="258"/>
    </location>
</feature>
<keyword evidence="2" id="KW-0813">Transport</keyword>
<keyword evidence="9 13" id="KW-0472">Membrane</keyword>
<keyword evidence="3" id="KW-0633">Potassium transport</keyword>
<evidence type="ECO:0000259" key="16">
    <source>
        <dbReference type="Pfam" id="PF22614"/>
    </source>
</evidence>
<evidence type="ECO:0000256" key="8">
    <source>
        <dbReference type="ARBA" id="ARBA00023065"/>
    </source>
</evidence>
<evidence type="ECO:0000259" key="15">
    <source>
        <dbReference type="Pfam" id="PF07885"/>
    </source>
</evidence>
<feature type="transmembrane region" description="Helical" evidence="13">
    <location>
        <begin position="73"/>
        <end position="97"/>
    </location>
</feature>
<dbReference type="Pfam" id="PF03493">
    <property type="entry name" value="BK_channel_a"/>
    <property type="match status" value="1"/>
</dbReference>
<comment type="caution">
    <text evidence="17">The sequence shown here is derived from an EMBL/GenBank/DDBJ whole genome shotgun (WGS) entry which is preliminary data.</text>
</comment>
<feature type="compositionally biased region" description="Basic and acidic residues" evidence="12">
    <location>
        <begin position="1127"/>
        <end position="1136"/>
    </location>
</feature>
<evidence type="ECO:0000256" key="13">
    <source>
        <dbReference type="SAM" id="Phobius"/>
    </source>
</evidence>
<feature type="region of interest" description="Disordered" evidence="12">
    <location>
        <begin position="1046"/>
        <end position="1066"/>
    </location>
</feature>
<feature type="transmembrane region" description="Helical" evidence="13">
    <location>
        <begin position="109"/>
        <end position="128"/>
    </location>
</feature>
<dbReference type="GO" id="GO:0005267">
    <property type="term" value="F:potassium channel activity"/>
    <property type="evidence" value="ECO:0007669"/>
    <property type="project" value="UniProtKB-KW"/>
</dbReference>
<keyword evidence="18" id="KW-1185">Reference proteome</keyword>
<dbReference type="GO" id="GO:0016020">
    <property type="term" value="C:membrane"/>
    <property type="evidence" value="ECO:0007669"/>
    <property type="project" value="UniProtKB-SubCell"/>
</dbReference>
<evidence type="ECO:0000256" key="4">
    <source>
        <dbReference type="ARBA" id="ARBA00022692"/>
    </source>
</evidence>
<evidence type="ECO:0000256" key="7">
    <source>
        <dbReference type="ARBA" id="ARBA00022989"/>
    </source>
</evidence>
<dbReference type="InterPro" id="IPR003929">
    <property type="entry name" value="K_chnl_BK_asu"/>
</dbReference>
<evidence type="ECO:0000256" key="3">
    <source>
        <dbReference type="ARBA" id="ARBA00022538"/>
    </source>
</evidence>
<feature type="domain" description="Calcium-activated potassium channel BK alpha subunit" evidence="14">
    <location>
        <begin position="465"/>
        <end position="554"/>
    </location>
</feature>
<feature type="region of interest" description="Disordered" evidence="12">
    <location>
        <begin position="1099"/>
        <end position="1136"/>
    </location>
</feature>
<dbReference type="Pfam" id="PF07885">
    <property type="entry name" value="Ion_trans_2"/>
    <property type="match status" value="1"/>
</dbReference>
<evidence type="ECO:0000256" key="2">
    <source>
        <dbReference type="ARBA" id="ARBA00022448"/>
    </source>
</evidence>
<dbReference type="AlphaFoldDB" id="A0AAE0GL28"/>
<comment type="catalytic activity">
    <reaction evidence="11">
        <text>K(+)(in) = K(+)(out)</text>
        <dbReference type="Rhea" id="RHEA:29463"/>
        <dbReference type="ChEBI" id="CHEBI:29103"/>
    </reaction>
</comment>
<proteinExistence type="predicted"/>
<feature type="compositionally biased region" description="Gly residues" evidence="12">
    <location>
        <begin position="1099"/>
        <end position="1109"/>
    </location>
</feature>
<keyword evidence="5" id="KW-0631">Potassium channel</keyword>
<sequence length="1136" mass="126837">MFEGLDDLEEASWKLVVQQISFFAVTESLVIALVILLQLFYSTYIKTRAGDGALHLAKTKVLGSKFQLPDDEYLWFSKSLSLVNVLFSGLTVALWILKTQRLDVDSWVIQLEIVTTAFFTLHFLVNLVRSEFSWDYVLSCSGVIDVFTIVVILVQNTHQHAWLSWSYFRMYSMYSNYATLVWLGWNPLNHHEIRQHLTLSVFKFFAVLVIMSGSVFVVEVLGDIDGFDEKMIRVRMGHVSFYSIFYMVMITVSTVGYGDLSPTTLLGRFLIMGCIIYGVVFFSRESANIVAIRNEANRGSGHYQSRHKGKLRHVVVVGDALESNSTIELEMVLQELFDYRKLESSKKDSKGFVAALDVVFLSRSAPSSALQALLNKRATYASHVHLLQGSVFSENDLRRCKFKSCSMFFVLPSMNCSNPDETDERGILMTAAMLKMFPATPFQLVLLRPHSRMLAKRFNIPQVNCFAMYEFKANLLAQGVRCPGLSTILFHLGKAPQDLNISKRLLDAHPWISEYKEGALHQVIATLLRDEYCGVTFLECALKVYEKTRALLIAFSLQGRIVTNPGKAVTVTSSTVVYLIAKSKDQVESIVQPGEDWKDAFGALVRDQQTSRRPMPLFKEKRPSIRPARVDDTAARVAPLPGEVAPSQSEGVVKHRNSTWDLKLQSASTFSSFTLHNLDDMSGSVNLKSRFTEEDRGRGAELRAKHALQMLVTKVDKQVKVLQAVQALEAAGEKAKERREKAIFPALMMSTRGHIVVLATGKLLEQQIAAFIRPLRSKAILIWREIVVVSKHELPKDMPTFRGVHYINADPMDFHGLALAAVEDAFKIVILDAYRPHSEPHLMDQNTVLCNGVVESYLNQFPQSSASINTVLSNPHSIKQLAQTMHRESHPEELPRFLDMKGFSMSNLEHMGSMFVPKKQLDVLPPSLHPQFVSGESMVLTQMMGWVASEFHTPGFVQLMEALMSPENGDGGMMPSMLWMMHASQLPECSTWDQLATRCMSQGAIPIAAHRSMCIDDLGPSQSEGTGSFVMTNPSPDMLLWPGRKCRSQEQPAPPPSIWRLPSAASDGSDSAKDRYNACACGVDSLRYLILSTLRLRGGPGHGRTGGGLPVPLRGTGPANVSGSYVDRGKVESRQV</sequence>
<feature type="transmembrane region" description="Helical" evidence="13">
    <location>
        <begin position="20"/>
        <end position="41"/>
    </location>
</feature>
<keyword evidence="10" id="KW-0407">Ion channel</keyword>
<evidence type="ECO:0000313" key="18">
    <source>
        <dbReference type="Proteomes" id="UP001190700"/>
    </source>
</evidence>
<evidence type="ECO:0000256" key="12">
    <source>
        <dbReference type="SAM" id="MobiDB-lite"/>
    </source>
</evidence>
<dbReference type="Gene3D" id="1.10.287.70">
    <property type="match status" value="1"/>
</dbReference>